<name>L2GR61_VAVCU</name>
<dbReference type="GeneID" id="19880260"/>
<dbReference type="VEuPathDB" id="MicrosporidiaDB:VCUG_02398"/>
<reference evidence="7" key="1">
    <citation type="submission" date="2011-03" db="EMBL/GenBank/DDBJ databases">
        <title>The genome sequence of Vavraia culicis strain floridensis.</title>
        <authorList>
            <consortium name="The Broad Institute Genome Sequencing Platform"/>
            <person name="Cuomo C."/>
            <person name="Becnel J."/>
            <person name="Sanscrainte N."/>
            <person name="Young S.K."/>
            <person name="Zeng Q."/>
            <person name="Gargeya S."/>
            <person name="Fitzgerald M."/>
            <person name="Haas B."/>
            <person name="Abouelleil A."/>
            <person name="Alvarado L."/>
            <person name="Arachchi H.M."/>
            <person name="Berlin A."/>
            <person name="Chapman S.B."/>
            <person name="Gearin G."/>
            <person name="Goldberg J."/>
            <person name="Griggs A."/>
            <person name="Gujja S."/>
            <person name="Hansen M."/>
            <person name="Heiman D."/>
            <person name="Howarth C."/>
            <person name="Larimer J."/>
            <person name="Lui A."/>
            <person name="MacDonald P.J.P."/>
            <person name="McCowen C."/>
            <person name="Montmayeur A."/>
            <person name="Murphy C."/>
            <person name="Neiman D."/>
            <person name="Pearson M."/>
            <person name="Priest M."/>
            <person name="Roberts A."/>
            <person name="Saif S."/>
            <person name="Shea T."/>
            <person name="Sisk P."/>
            <person name="Stolte C."/>
            <person name="Sykes S."/>
            <person name="Wortman J."/>
            <person name="Nusbaum C."/>
            <person name="Birren B."/>
        </authorList>
    </citation>
    <scope>NUCLEOTIDE SEQUENCE [LARGE SCALE GENOMIC DNA]</scope>
    <source>
        <strain evidence="7">floridensis</strain>
    </source>
</reference>
<evidence type="ECO:0000313" key="6">
    <source>
        <dbReference type="EMBL" id="ELA46114.1"/>
    </source>
</evidence>
<dbReference type="FunCoup" id="L2GR61">
    <property type="interactions" value="82"/>
</dbReference>
<dbReference type="STRING" id="948595.L2GR61"/>
<protein>
    <submittedName>
        <fullName evidence="6">Uncharacterized protein</fullName>
    </submittedName>
</protein>
<evidence type="ECO:0000256" key="5">
    <source>
        <dbReference type="SAM" id="Phobius"/>
    </source>
</evidence>
<keyword evidence="7" id="KW-1185">Reference proteome</keyword>
<feature type="transmembrane region" description="Helical" evidence="5">
    <location>
        <begin position="54"/>
        <end position="73"/>
    </location>
</feature>
<dbReference type="PANTHER" id="PTHR12665">
    <property type="entry name" value="ORMDL PROTEINS"/>
    <property type="match status" value="1"/>
</dbReference>
<keyword evidence="3 5" id="KW-1133">Transmembrane helix</keyword>
<dbReference type="OrthoDB" id="1932233at2759"/>
<dbReference type="OMA" id="WTAYILI"/>
<evidence type="ECO:0000256" key="3">
    <source>
        <dbReference type="ARBA" id="ARBA00022989"/>
    </source>
</evidence>
<dbReference type="EMBL" id="GL877463">
    <property type="protein sequence ID" value="ELA46114.1"/>
    <property type="molecule type" value="Genomic_DNA"/>
</dbReference>
<evidence type="ECO:0000256" key="1">
    <source>
        <dbReference type="ARBA" id="ARBA00004141"/>
    </source>
</evidence>
<dbReference type="InterPro" id="IPR007203">
    <property type="entry name" value="ORMDL"/>
</dbReference>
<dbReference type="Pfam" id="PF04061">
    <property type="entry name" value="ORMDL"/>
    <property type="match status" value="1"/>
</dbReference>
<dbReference type="AlphaFoldDB" id="L2GR61"/>
<evidence type="ECO:0000256" key="4">
    <source>
        <dbReference type="ARBA" id="ARBA00023136"/>
    </source>
</evidence>
<dbReference type="Proteomes" id="UP000011081">
    <property type="component" value="Unassembled WGS sequence"/>
</dbReference>
<keyword evidence="4 5" id="KW-0472">Membrane</keyword>
<accession>L2GR61</accession>
<dbReference type="HOGENOM" id="CLU_072117_4_0_1"/>
<keyword evidence="2 5" id="KW-0812">Transmembrane</keyword>
<gene>
    <name evidence="6" type="ORF">VCUG_02398</name>
</gene>
<proteinExistence type="predicted"/>
<feature type="transmembrane region" description="Helical" evidence="5">
    <location>
        <begin position="30"/>
        <end position="48"/>
    </location>
</feature>
<feature type="transmembrane region" description="Helical" evidence="5">
    <location>
        <begin position="94"/>
        <end position="114"/>
    </location>
</feature>
<dbReference type="RefSeq" id="XP_008075406.1">
    <property type="nucleotide sequence ID" value="XM_008077215.1"/>
</dbReference>
<comment type="subcellular location">
    <subcellularLocation>
        <location evidence="1">Membrane</location>
        <topology evidence="1">Multi-pass membrane protein</topology>
    </subcellularLocation>
</comment>
<organism evidence="6 7">
    <name type="scientific">Vavraia culicis (isolate floridensis)</name>
    <name type="common">Microsporidian parasite</name>
    <dbReference type="NCBI Taxonomy" id="948595"/>
    <lineage>
        <taxon>Eukaryota</taxon>
        <taxon>Fungi</taxon>
        <taxon>Fungi incertae sedis</taxon>
        <taxon>Microsporidia</taxon>
        <taxon>Pleistophoridae</taxon>
        <taxon>Vavraia</taxon>
    </lineage>
</organism>
<evidence type="ECO:0000256" key="2">
    <source>
        <dbReference type="ARBA" id="ARBA00022692"/>
    </source>
</evidence>
<sequence length="155" mass="17785">MATDSGTDPTTDKPSGLSQNIAWTVHKGSFIAHISVVMIGHSILRFVFTKEIAYQVTPLLYNVITFVFFHLIVGDPFDTRFNDHSFWEQMVEQLGYGTATIFFMVLPIVMFILINHLVVWNVYLFYLNILSLILVVVPKLGFMHRKRVFGLGRED</sequence>
<dbReference type="GO" id="GO:0005789">
    <property type="term" value="C:endoplasmic reticulum membrane"/>
    <property type="evidence" value="ECO:0007669"/>
    <property type="project" value="InterPro"/>
</dbReference>
<feature type="transmembrane region" description="Helical" evidence="5">
    <location>
        <begin position="120"/>
        <end position="137"/>
    </location>
</feature>
<evidence type="ECO:0000313" key="7">
    <source>
        <dbReference type="Proteomes" id="UP000011081"/>
    </source>
</evidence>
<dbReference type="InParanoid" id="L2GR61"/>